<evidence type="ECO:0000256" key="1">
    <source>
        <dbReference type="SAM" id="Coils"/>
    </source>
</evidence>
<feature type="compositionally biased region" description="Basic and acidic residues" evidence="2">
    <location>
        <begin position="517"/>
        <end position="539"/>
    </location>
</feature>
<keyword evidence="4" id="KW-1185">Reference proteome</keyword>
<dbReference type="AlphaFoldDB" id="A0A642UGN2"/>
<evidence type="ECO:0000256" key="2">
    <source>
        <dbReference type="SAM" id="MobiDB-lite"/>
    </source>
</evidence>
<name>A0A642UGN2_9ASCO</name>
<feature type="coiled-coil region" evidence="1">
    <location>
        <begin position="429"/>
        <end position="512"/>
    </location>
</feature>
<sequence length="648" mass="72409">MFPSLLMAIVHSVFISSRSSTVTLKAVVLDAVFAFTSLYLTPLFKNVVLVFAHAIVAAYLGGGNKVFTNAIYATMLLETAQTAWSNISVLLFPDDHIPPLIEDALDSSHFGAPPAAYNTLTSGLALIPSTINCLRHLNWRYELPTLLCQVAAVHVIGLGLLPFVKKVFPDKVSGSTSTTATSSSAYDITTTAAEGPAPDAEVVSHYQGTVISMATENASHDMDENNPLFVDQSNKQQPAFKMLYAPVPSSRKNKRLTAVRSNQPLWSTLASSMVLAARQESLNQADSMVDQTVAAKEVEEQEKSPTGIGICYVKFVLENVVAFYMVAFDKEKYCSFLARVNGIQWPQVSVQQEGDKGDPFAVIVYGLTPFTQYEVEIVAEDPKDKHTVSCLKINICTAVKTTTTNNQQSSSTSGPTRPLSPVTTLLDTLTTTQMNLSEEKSRLKRLRKEHAKRLTSLRSEIDAIKGKVESADKGDERNRRKVLSLRESVRQFEEEIEQLTRATEELVNKQAEVDSSFADHEQQHKTHMKVVEDKKQEESKLRGDLDRQLLELDTELTSLISKRDKLEFKRDRLQADLEKMDQPCQDEIERLMQSREKAREAKLERRKKIQDEFSTSITKMENSIEETKRKTANIWTSIQQQLSVSPSY</sequence>
<evidence type="ECO:0000313" key="3">
    <source>
        <dbReference type="EMBL" id="KAA8897406.1"/>
    </source>
</evidence>
<accession>A0A642UGN2</accession>
<keyword evidence="1" id="KW-0175">Coiled coil</keyword>
<proteinExistence type="predicted"/>
<dbReference type="VEuPathDB" id="FungiDB:TRICI_006750"/>
<organism evidence="3 4">
    <name type="scientific">Trichomonascus ciferrii</name>
    <dbReference type="NCBI Taxonomy" id="44093"/>
    <lineage>
        <taxon>Eukaryota</taxon>
        <taxon>Fungi</taxon>
        <taxon>Dikarya</taxon>
        <taxon>Ascomycota</taxon>
        <taxon>Saccharomycotina</taxon>
        <taxon>Dipodascomycetes</taxon>
        <taxon>Dipodascales</taxon>
        <taxon>Trichomonascaceae</taxon>
        <taxon>Trichomonascus</taxon>
        <taxon>Trichomonascus ciferrii complex</taxon>
    </lineage>
</organism>
<feature type="region of interest" description="Disordered" evidence="2">
    <location>
        <begin position="516"/>
        <end position="539"/>
    </location>
</feature>
<dbReference type="EMBL" id="SWFS01000566">
    <property type="protein sequence ID" value="KAA8897406.1"/>
    <property type="molecule type" value="Genomic_DNA"/>
</dbReference>
<dbReference type="Proteomes" id="UP000761534">
    <property type="component" value="Unassembled WGS sequence"/>
</dbReference>
<dbReference type="OrthoDB" id="4158994at2759"/>
<reference evidence="3" key="1">
    <citation type="journal article" date="2019" name="G3 (Bethesda)">
        <title>Genome Assemblies of Two Rare Opportunistic Yeast Pathogens: Diutina rugosa (syn. Candida rugosa) and Trichomonascus ciferrii (syn. Candida ciferrii).</title>
        <authorList>
            <person name="Mixao V."/>
            <person name="Saus E."/>
            <person name="Hansen A.P."/>
            <person name="Lass-Florl C."/>
            <person name="Gabaldon T."/>
        </authorList>
    </citation>
    <scope>NUCLEOTIDE SEQUENCE</scope>
    <source>
        <strain evidence="3">CBS 4856</strain>
    </source>
</reference>
<feature type="compositionally biased region" description="Low complexity" evidence="2">
    <location>
        <begin position="402"/>
        <end position="413"/>
    </location>
</feature>
<protein>
    <submittedName>
        <fullName evidence="3">Uncharacterized protein</fullName>
    </submittedName>
</protein>
<evidence type="ECO:0000313" key="4">
    <source>
        <dbReference type="Proteomes" id="UP000761534"/>
    </source>
</evidence>
<feature type="region of interest" description="Disordered" evidence="2">
    <location>
        <begin position="402"/>
        <end position="421"/>
    </location>
</feature>
<comment type="caution">
    <text evidence="3">The sequence shown here is derived from an EMBL/GenBank/DDBJ whole genome shotgun (WGS) entry which is preliminary data.</text>
</comment>
<gene>
    <name evidence="3" type="ORF">TRICI_006750</name>
</gene>
<feature type="coiled-coil region" evidence="1">
    <location>
        <begin position="556"/>
        <end position="604"/>
    </location>
</feature>